<dbReference type="InterPro" id="IPR050738">
    <property type="entry name" value="Sulfatase"/>
</dbReference>
<dbReference type="InterPro" id="IPR024607">
    <property type="entry name" value="Sulfatase_CS"/>
</dbReference>
<dbReference type="PANTHER" id="PTHR42693">
    <property type="entry name" value="ARYLSULFATASE FAMILY MEMBER"/>
    <property type="match status" value="1"/>
</dbReference>
<dbReference type="PROSITE" id="PS00523">
    <property type="entry name" value="SULFATASE_1"/>
    <property type="match status" value="1"/>
</dbReference>
<dbReference type="PANTHER" id="PTHR42693:SF53">
    <property type="entry name" value="ENDO-4-O-SULFATASE"/>
    <property type="match status" value="1"/>
</dbReference>
<evidence type="ECO:0000313" key="6">
    <source>
        <dbReference type="EMBL" id="MDN5216855.1"/>
    </source>
</evidence>
<evidence type="ECO:0000259" key="5">
    <source>
        <dbReference type="Pfam" id="PF00884"/>
    </source>
</evidence>
<dbReference type="EMBL" id="JAUJEB010000011">
    <property type="protein sequence ID" value="MDN5216855.1"/>
    <property type="molecule type" value="Genomic_DNA"/>
</dbReference>
<keyword evidence="2" id="KW-0479">Metal-binding</keyword>
<reference evidence="6" key="1">
    <citation type="submission" date="2023-06" db="EMBL/GenBank/DDBJ databases">
        <title>Genomic of Agaribacillus aureum.</title>
        <authorList>
            <person name="Wang G."/>
        </authorList>
    </citation>
    <scope>NUCLEOTIDE SEQUENCE</scope>
    <source>
        <strain evidence="6">BMA12</strain>
    </source>
</reference>
<proteinExistence type="inferred from homology"/>
<dbReference type="SUPFAM" id="SSF53649">
    <property type="entry name" value="Alkaline phosphatase-like"/>
    <property type="match status" value="1"/>
</dbReference>
<dbReference type="InterPro" id="IPR000917">
    <property type="entry name" value="Sulfatase_N"/>
</dbReference>
<dbReference type="PROSITE" id="PS00149">
    <property type="entry name" value="SULFATASE_2"/>
    <property type="match status" value="1"/>
</dbReference>
<keyword evidence="3" id="KW-0378">Hydrolase</keyword>
<evidence type="ECO:0000256" key="1">
    <source>
        <dbReference type="ARBA" id="ARBA00008779"/>
    </source>
</evidence>
<protein>
    <submittedName>
        <fullName evidence="6">Sulfatase</fullName>
    </submittedName>
</protein>
<dbReference type="Pfam" id="PF00884">
    <property type="entry name" value="Sulfatase"/>
    <property type="match status" value="1"/>
</dbReference>
<comment type="similarity">
    <text evidence="1">Belongs to the sulfatase family.</text>
</comment>
<evidence type="ECO:0000256" key="3">
    <source>
        <dbReference type="ARBA" id="ARBA00022801"/>
    </source>
</evidence>
<accession>A0ABT8LGB9</accession>
<evidence type="ECO:0000313" key="7">
    <source>
        <dbReference type="Proteomes" id="UP001172083"/>
    </source>
</evidence>
<dbReference type="Gene3D" id="3.40.720.10">
    <property type="entry name" value="Alkaline Phosphatase, subunit A"/>
    <property type="match status" value="1"/>
</dbReference>
<organism evidence="6 7">
    <name type="scientific">Agaribacillus aureus</name>
    <dbReference type="NCBI Taxonomy" id="3051825"/>
    <lineage>
        <taxon>Bacteria</taxon>
        <taxon>Pseudomonadati</taxon>
        <taxon>Bacteroidota</taxon>
        <taxon>Cytophagia</taxon>
        <taxon>Cytophagales</taxon>
        <taxon>Splendidivirgaceae</taxon>
        <taxon>Agaribacillus</taxon>
    </lineage>
</organism>
<evidence type="ECO:0000256" key="2">
    <source>
        <dbReference type="ARBA" id="ARBA00022723"/>
    </source>
</evidence>
<gene>
    <name evidence="6" type="ORF">QQ020_32590</name>
</gene>
<comment type="caution">
    <text evidence="6">The sequence shown here is derived from an EMBL/GenBank/DDBJ whole genome shotgun (WGS) entry which is preliminary data.</text>
</comment>
<dbReference type="Proteomes" id="UP001172083">
    <property type="component" value="Unassembled WGS sequence"/>
</dbReference>
<dbReference type="InterPro" id="IPR017850">
    <property type="entry name" value="Alkaline_phosphatase_core_sf"/>
</dbReference>
<dbReference type="CDD" id="cd16026">
    <property type="entry name" value="GALNS_like"/>
    <property type="match status" value="1"/>
</dbReference>
<keyword evidence="7" id="KW-1185">Reference proteome</keyword>
<keyword evidence="4" id="KW-0106">Calcium</keyword>
<feature type="domain" description="Sulfatase N-terminal" evidence="5">
    <location>
        <begin position="47"/>
        <end position="377"/>
    </location>
</feature>
<dbReference type="Gene3D" id="3.30.1120.10">
    <property type="match status" value="1"/>
</dbReference>
<name>A0ABT8LGB9_9BACT</name>
<sequence length="510" mass="57899">MRDWLQGLQRFTTARRTKIECLLLSICLFLGADAFALQRQQESVDQPNFIIIYTDDLGYNDVGCFGSKLIKTPNLDRMASEGIKLTSFYVGAPLCGPSRVSLMTGCYPMRPAIAKINKQRQFHPILHNKEVTMAEMLKSAGYSTMAIGKWHLSGSGRQAIGDQKLDEGLEQFYMKNPRLMPNAQGFDQYYGIPYSNDMNPAVMMRDDKFIEFPVDQTGISTRYTDEAIKYITQQKNNPFFLYLAHNMPHTPLYPSKQFEGKSAYGLYGDCVEEIDFNVGRILDTLKTLKIDGKTLVIFTSDNGPWIEPSVNRVPEARNSRLQSGTAAPLRGMKMTSWDGGSRVPCIIRFPGKIKPGKVSDEIVTNMDFYPTFAKLAGGILPQNIKIDGKDVMPLLTGQVDQSPHKAYFYYKYTNLYAVRNSRFKLVFPRPEKPRDIGWYGRLQEAIAVPTLYDLKKDIGETTNVSAQYPEVVKQLEQLAEAMRDDLGDKGRMGKGWRGTYRWEYENPPKE</sequence>
<dbReference type="Pfam" id="PF14707">
    <property type="entry name" value="Sulfatase_C"/>
    <property type="match status" value="1"/>
</dbReference>
<evidence type="ECO:0000256" key="4">
    <source>
        <dbReference type="ARBA" id="ARBA00022837"/>
    </source>
</evidence>
<dbReference type="RefSeq" id="WP_346762192.1">
    <property type="nucleotide sequence ID" value="NZ_JAUJEB010000011.1"/>
</dbReference>